<keyword evidence="1" id="KW-0472">Membrane</keyword>
<evidence type="ECO:0000313" key="3">
    <source>
        <dbReference type="Proteomes" id="UP000824125"/>
    </source>
</evidence>
<comment type="caution">
    <text evidence="2">The sequence shown here is derived from an EMBL/GenBank/DDBJ whole genome shotgun (WGS) entry which is preliminary data.</text>
</comment>
<protein>
    <submittedName>
        <fullName evidence="2">Uncharacterized protein</fullName>
    </submittedName>
</protein>
<sequence>MQRLKEYAKKALYPPVWCLAALAAVSGIGLYFVFTTGADAKPNPAVYSLYTISAYTLLILCLRAARLIQKAFFKLERFAFFRRYRHDLRFRAEVVLYGTLAVNVIYSVYEACAGILLHSVWCGTLACYYIILSAERFSLVKNIHKKKCG</sequence>
<proteinExistence type="predicted"/>
<organism evidence="2 3">
    <name type="scientific">Candidatus Scybalenecus merdavium</name>
    <dbReference type="NCBI Taxonomy" id="2840939"/>
    <lineage>
        <taxon>Bacteria</taxon>
        <taxon>Bacillati</taxon>
        <taxon>Bacillota</taxon>
        <taxon>Clostridia</taxon>
        <taxon>Eubacteriales</taxon>
        <taxon>Oscillospiraceae</taxon>
        <taxon>Oscillospiraceae incertae sedis</taxon>
        <taxon>Candidatus Scybalenecus</taxon>
    </lineage>
</organism>
<evidence type="ECO:0000313" key="2">
    <source>
        <dbReference type="EMBL" id="HIU69779.1"/>
    </source>
</evidence>
<reference evidence="2" key="2">
    <citation type="journal article" date="2021" name="PeerJ">
        <title>Extensive microbial diversity within the chicken gut microbiome revealed by metagenomics and culture.</title>
        <authorList>
            <person name="Gilroy R."/>
            <person name="Ravi A."/>
            <person name="Getino M."/>
            <person name="Pursley I."/>
            <person name="Horton D.L."/>
            <person name="Alikhan N.F."/>
            <person name="Baker D."/>
            <person name="Gharbi K."/>
            <person name="Hall N."/>
            <person name="Watson M."/>
            <person name="Adriaenssens E.M."/>
            <person name="Foster-Nyarko E."/>
            <person name="Jarju S."/>
            <person name="Secka A."/>
            <person name="Antonio M."/>
            <person name="Oren A."/>
            <person name="Chaudhuri R.R."/>
            <person name="La Ragione R."/>
            <person name="Hildebrand F."/>
            <person name="Pallen M.J."/>
        </authorList>
    </citation>
    <scope>NUCLEOTIDE SEQUENCE</scope>
    <source>
        <strain evidence="2">CHK176-6737</strain>
    </source>
</reference>
<accession>A0A9D1MW54</accession>
<gene>
    <name evidence="2" type="ORF">IAD23_07480</name>
</gene>
<keyword evidence="1" id="KW-1133">Transmembrane helix</keyword>
<evidence type="ECO:0000256" key="1">
    <source>
        <dbReference type="SAM" id="Phobius"/>
    </source>
</evidence>
<dbReference type="Proteomes" id="UP000824125">
    <property type="component" value="Unassembled WGS sequence"/>
</dbReference>
<feature type="transmembrane region" description="Helical" evidence="1">
    <location>
        <begin position="46"/>
        <end position="68"/>
    </location>
</feature>
<feature type="transmembrane region" description="Helical" evidence="1">
    <location>
        <begin position="115"/>
        <end position="132"/>
    </location>
</feature>
<feature type="transmembrane region" description="Helical" evidence="1">
    <location>
        <begin position="88"/>
        <end position="109"/>
    </location>
</feature>
<dbReference type="AlphaFoldDB" id="A0A9D1MW54"/>
<name>A0A9D1MW54_9FIRM</name>
<reference evidence="2" key="1">
    <citation type="submission" date="2020-10" db="EMBL/GenBank/DDBJ databases">
        <authorList>
            <person name="Gilroy R."/>
        </authorList>
    </citation>
    <scope>NUCLEOTIDE SEQUENCE</scope>
    <source>
        <strain evidence="2">CHK176-6737</strain>
    </source>
</reference>
<dbReference type="EMBL" id="DVNM01000042">
    <property type="protein sequence ID" value="HIU69779.1"/>
    <property type="molecule type" value="Genomic_DNA"/>
</dbReference>
<feature type="transmembrane region" description="Helical" evidence="1">
    <location>
        <begin position="12"/>
        <end position="34"/>
    </location>
</feature>
<keyword evidence="1" id="KW-0812">Transmembrane</keyword>